<dbReference type="Proteomes" id="UP000318416">
    <property type="component" value="Unassembled WGS sequence"/>
</dbReference>
<protein>
    <submittedName>
        <fullName evidence="4">Ig-like domain-containing protein</fullName>
    </submittedName>
</protein>
<feature type="chain" id="PRO_5039598184" evidence="2">
    <location>
        <begin position="31"/>
        <end position="914"/>
    </location>
</feature>
<dbReference type="EMBL" id="VIVR01000001">
    <property type="protein sequence ID" value="TWE20020.1"/>
    <property type="molecule type" value="Genomic_DNA"/>
</dbReference>
<dbReference type="Pfam" id="PF16640">
    <property type="entry name" value="Big_3_5"/>
    <property type="match status" value="2"/>
</dbReference>
<keyword evidence="2" id="KW-0732">Signal</keyword>
<organism evidence="4 5">
    <name type="scientific">Kitasatospora atroaurantiaca</name>
    <dbReference type="NCBI Taxonomy" id="285545"/>
    <lineage>
        <taxon>Bacteria</taxon>
        <taxon>Bacillati</taxon>
        <taxon>Actinomycetota</taxon>
        <taxon>Actinomycetes</taxon>
        <taxon>Kitasatosporales</taxon>
        <taxon>Streptomycetaceae</taxon>
        <taxon>Kitasatospora</taxon>
    </lineage>
</organism>
<reference evidence="4 5" key="1">
    <citation type="submission" date="2019-06" db="EMBL/GenBank/DDBJ databases">
        <title>Sequencing the genomes of 1000 actinobacteria strains.</title>
        <authorList>
            <person name="Klenk H.-P."/>
        </authorList>
    </citation>
    <scope>NUCLEOTIDE SEQUENCE [LARGE SCALE GENOMIC DNA]</scope>
    <source>
        <strain evidence="4 5">DSM 41649</strain>
    </source>
</reference>
<dbReference type="Gene3D" id="2.120.10.10">
    <property type="match status" value="1"/>
</dbReference>
<gene>
    <name evidence="4" type="ORF">FB465_5162</name>
</gene>
<accession>A0A561EWN1</accession>
<evidence type="ECO:0000256" key="2">
    <source>
        <dbReference type="SAM" id="SignalP"/>
    </source>
</evidence>
<evidence type="ECO:0000313" key="4">
    <source>
        <dbReference type="EMBL" id="TWE20020.1"/>
    </source>
</evidence>
<dbReference type="InterPro" id="IPR032109">
    <property type="entry name" value="Big_3_5"/>
</dbReference>
<keyword evidence="5" id="KW-1185">Reference proteome</keyword>
<feature type="domain" description="Bacterial Ig-like" evidence="3">
    <location>
        <begin position="645"/>
        <end position="741"/>
    </location>
</feature>
<comment type="caution">
    <text evidence="4">The sequence shown here is derived from an EMBL/GenBank/DDBJ whole genome shotgun (WGS) entry which is preliminary data.</text>
</comment>
<dbReference type="SUPFAM" id="SSF110296">
    <property type="entry name" value="Oligoxyloglucan reducing end-specific cellobiohydrolase"/>
    <property type="match status" value="1"/>
</dbReference>
<evidence type="ECO:0000313" key="5">
    <source>
        <dbReference type="Proteomes" id="UP000318416"/>
    </source>
</evidence>
<name>A0A561EWN1_9ACTN</name>
<dbReference type="RefSeq" id="WP_145794160.1">
    <property type="nucleotide sequence ID" value="NZ_BAAABR010000060.1"/>
</dbReference>
<feature type="domain" description="Bacterial Ig-like" evidence="3">
    <location>
        <begin position="548"/>
        <end position="635"/>
    </location>
</feature>
<feature type="region of interest" description="Disordered" evidence="1">
    <location>
        <begin position="889"/>
        <end position="914"/>
    </location>
</feature>
<feature type="region of interest" description="Disordered" evidence="1">
    <location>
        <begin position="41"/>
        <end position="68"/>
    </location>
</feature>
<evidence type="ECO:0000259" key="3">
    <source>
        <dbReference type="Pfam" id="PF16640"/>
    </source>
</evidence>
<proteinExistence type="predicted"/>
<dbReference type="CDD" id="cd15482">
    <property type="entry name" value="Sialidase_non-viral"/>
    <property type="match status" value="1"/>
</dbReference>
<dbReference type="Gene3D" id="2.60.40.10">
    <property type="entry name" value="Immunoglobulins"/>
    <property type="match status" value="2"/>
</dbReference>
<dbReference type="AlphaFoldDB" id="A0A561EWN1"/>
<sequence length="914" mass="91808">MSHRRRLAGRSGTRSVLGRALSAAVSVAVAAVPLVGAAHAHADDTPSAPSADRQGLKSSPPDRTVYGGVRAPRAAEPRLSAAGVFVIDATAAASSGGGNEPSIAVNPANPNQIAITRFSGSWSGGGNTDLLYSADGGITWTERSTIPPPPGLDDTGGGPADQTIDYGRNGTLYGTFLTCKRNASGGCDKTRVVTGSTTDPTNSASWSWNGNPAQLTSGTRTNADQPWLLINRDPTTASQDNVYVGYQDFGGSPDARVAVSLGATPVNITRDNKSGTMSPLVTNGGHRLAVDPRPNSAGGVGAVYSLYQQTSGTSQPVSTTYKLNRSTDGGTTWTLNGSSDGLTVDTVNSDQGNANSWSYKFGGVNALLGGIDHAAVDPTNGDVYVVYGQDVSGTNQLKIRRLADNGSGGLAIGAASNVSSSTNSALPSVAVLSDGTIGVLYDTFDGDNAAGFPTFSAHLARSTDHGATFSDTVLQSFQSPAKNKTGCTGTDTTCARQRVLGDYQQLKAVGTTFYGAFPGATGGANPTTTPVIDAMFFSVPQATTATLASSANPSVYGQPVTFTATVNPVPDGGTVSFTVDGNALGSAVAVDTTTGQATSSSIATLTPGTHTVDASYSGNANFKAATAPSLTQVVNRAPVATTPTPSANPSSYGQPVTFTDVVCPAPPSTSPTSPPTGTVLFKDGTTTLGTGTLAPGGGTNCAQTQITWSNLLPGTHTITASYSGDGNYLPGDLESLSQTVACARTITGTVGDVIATGPSTCIVDATVNGSVVARPGAGLFVGNSTVNGSIETRNGTLLAVCGTHVTGSVKSSGASGFVVVGDPGDDGCAANRVDGSVELRNNRGGAEIVGNQVGGSVIVVGTTGTGPFPEDSRAEIEGNTIGGALHCTGNTPPPTNGGNPNTVSGPRNGQCSML</sequence>
<dbReference type="InterPro" id="IPR013783">
    <property type="entry name" value="Ig-like_fold"/>
</dbReference>
<feature type="signal peptide" evidence="2">
    <location>
        <begin position="1"/>
        <end position="30"/>
    </location>
</feature>
<feature type="compositionally biased region" description="Polar residues" evidence="1">
    <location>
        <begin position="903"/>
        <end position="914"/>
    </location>
</feature>
<dbReference type="GO" id="GO:0005975">
    <property type="term" value="P:carbohydrate metabolic process"/>
    <property type="evidence" value="ECO:0007669"/>
    <property type="project" value="UniProtKB-ARBA"/>
</dbReference>
<evidence type="ECO:0000256" key="1">
    <source>
        <dbReference type="SAM" id="MobiDB-lite"/>
    </source>
</evidence>
<dbReference type="OrthoDB" id="3872131at2"/>